<feature type="DNA-binding region" description="H-T-H motif" evidence="4">
    <location>
        <begin position="40"/>
        <end position="59"/>
    </location>
</feature>
<dbReference type="GO" id="GO:0003700">
    <property type="term" value="F:DNA-binding transcription factor activity"/>
    <property type="evidence" value="ECO:0007669"/>
    <property type="project" value="TreeGrafter"/>
</dbReference>
<evidence type="ECO:0000256" key="3">
    <source>
        <dbReference type="ARBA" id="ARBA00023163"/>
    </source>
</evidence>
<dbReference type="InterPro" id="IPR036271">
    <property type="entry name" value="Tet_transcr_reg_TetR-rel_C_sf"/>
</dbReference>
<gene>
    <name evidence="6" type="ORF">SAMN05192575_106184</name>
</gene>
<evidence type="ECO:0000256" key="4">
    <source>
        <dbReference type="PROSITE-ProRule" id="PRU00335"/>
    </source>
</evidence>
<evidence type="ECO:0000256" key="2">
    <source>
        <dbReference type="ARBA" id="ARBA00023125"/>
    </source>
</evidence>
<dbReference type="InterPro" id="IPR001647">
    <property type="entry name" value="HTH_TetR"/>
</dbReference>
<dbReference type="EMBL" id="FOKC01000006">
    <property type="protein sequence ID" value="SFB28362.1"/>
    <property type="molecule type" value="Genomic_DNA"/>
</dbReference>
<dbReference type="Pfam" id="PF13305">
    <property type="entry name" value="TetR_C_33"/>
    <property type="match status" value="1"/>
</dbReference>
<proteinExistence type="predicted"/>
<protein>
    <submittedName>
        <fullName evidence="6">Transcriptional regulator, TetR family</fullName>
    </submittedName>
</protein>
<dbReference type="PANTHER" id="PTHR30055">
    <property type="entry name" value="HTH-TYPE TRANSCRIPTIONAL REGULATOR RUTR"/>
    <property type="match status" value="1"/>
</dbReference>
<evidence type="ECO:0000256" key="1">
    <source>
        <dbReference type="ARBA" id="ARBA00023015"/>
    </source>
</evidence>
<keyword evidence="2 4" id="KW-0238">DNA-binding</keyword>
<dbReference type="Proteomes" id="UP000199113">
    <property type="component" value="Unassembled WGS sequence"/>
</dbReference>
<evidence type="ECO:0000313" key="6">
    <source>
        <dbReference type="EMBL" id="SFB28362.1"/>
    </source>
</evidence>
<dbReference type="STRING" id="748909.SAMN05192575_106184"/>
<dbReference type="PANTHER" id="PTHR30055:SF234">
    <property type="entry name" value="HTH-TYPE TRANSCRIPTIONAL REGULATOR BETI"/>
    <property type="match status" value="1"/>
</dbReference>
<organism evidence="6 7">
    <name type="scientific">Nocardioides alpinus</name>
    <dbReference type="NCBI Taxonomy" id="748909"/>
    <lineage>
        <taxon>Bacteria</taxon>
        <taxon>Bacillati</taxon>
        <taxon>Actinomycetota</taxon>
        <taxon>Actinomycetes</taxon>
        <taxon>Propionibacteriales</taxon>
        <taxon>Nocardioidaceae</taxon>
        <taxon>Nocardioides</taxon>
    </lineage>
</organism>
<evidence type="ECO:0000313" key="7">
    <source>
        <dbReference type="Proteomes" id="UP000199113"/>
    </source>
</evidence>
<keyword evidence="1" id="KW-0805">Transcription regulation</keyword>
<dbReference type="AlphaFoldDB" id="A0A1I0ZSL3"/>
<sequence>MAGRVDQTVAGRSASSAEVRRRLLEVAAHMVRDQGPSALSARKLATATGTSTMAVYTHFGGMPGLVRAMVGEGFRRLFARVAEVPITEDPLLDLRNAAAAYRAHAQADPDLYAVMFGSATLGDYRLHYEDRILGLDAFEQIKQFMERGMVAGVLREGDPAAVAAQWWTALHGFVMLELSKFIDVVDDAEDTVLWPLMDHLLSSLMVTPEAPRRDG</sequence>
<dbReference type="PROSITE" id="PS50977">
    <property type="entry name" value="HTH_TETR_2"/>
    <property type="match status" value="1"/>
</dbReference>
<dbReference type="InterPro" id="IPR009057">
    <property type="entry name" value="Homeodomain-like_sf"/>
</dbReference>
<dbReference type="Gene3D" id="1.10.357.10">
    <property type="entry name" value="Tetracycline Repressor, domain 2"/>
    <property type="match status" value="1"/>
</dbReference>
<dbReference type="Pfam" id="PF00440">
    <property type="entry name" value="TetR_N"/>
    <property type="match status" value="1"/>
</dbReference>
<accession>A0A1I0ZSL3</accession>
<name>A0A1I0ZSL3_9ACTN</name>
<dbReference type="SUPFAM" id="SSF48498">
    <property type="entry name" value="Tetracyclin repressor-like, C-terminal domain"/>
    <property type="match status" value="1"/>
</dbReference>
<reference evidence="6" key="1">
    <citation type="submission" date="2016-10" db="EMBL/GenBank/DDBJ databases">
        <authorList>
            <person name="de Groot N.N."/>
        </authorList>
    </citation>
    <scope>NUCLEOTIDE SEQUENCE [LARGE SCALE GENOMIC DNA]</scope>
    <source>
        <strain evidence="6">CGMCC 1.10697</strain>
    </source>
</reference>
<dbReference type="InterPro" id="IPR050109">
    <property type="entry name" value="HTH-type_TetR-like_transc_reg"/>
</dbReference>
<dbReference type="GO" id="GO:0000976">
    <property type="term" value="F:transcription cis-regulatory region binding"/>
    <property type="evidence" value="ECO:0007669"/>
    <property type="project" value="TreeGrafter"/>
</dbReference>
<evidence type="ECO:0000259" key="5">
    <source>
        <dbReference type="PROSITE" id="PS50977"/>
    </source>
</evidence>
<keyword evidence="3" id="KW-0804">Transcription</keyword>
<dbReference type="InterPro" id="IPR025996">
    <property type="entry name" value="MT1864/Rv1816-like_C"/>
</dbReference>
<feature type="domain" description="HTH tetR-type" evidence="5">
    <location>
        <begin position="17"/>
        <end position="77"/>
    </location>
</feature>
<dbReference type="SUPFAM" id="SSF46689">
    <property type="entry name" value="Homeodomain-like"/>
    <property type="match status" value="1"/>
</dbReference>